<dbReference type="InterPro" id="IPR032675">
    <property type="entry name" value="LRR_dom_sf"/>
</dbReference>
<dbReference type="GO" id="GO:0019005">
    <property type="term" value="C:SCF ubiquitin ligase complex"/>
    <property type="evidence" value="ECO:0007669"/>
    <property type="project" value="TreeGrafter"/>
</dbReference>
<dbReference type="InterPro" id="IPR001611">
    <property type="entry name" value="Leu-rich_rpt"/>
</dbReference>
<dbReference type="Gene3D" id="1.20.5.190">
    <property type="match status" value="2"/>
</dbReference>
<dbReference type="PANTHER" id="PTHR13318">
    <property type="entry name" value="PARTNER OF PAIRED, ISOFORM B-RELATED"/>
    <property type="match status" value="1"/>
</dbReference>
<dbReference type="OrthoDB" id="423607at2759"/>
<dbReference type="EMBL" id="KI913114">
    <property type="protein sequence ID" value="ETV88540.1"/>
    <property type="molecule type" value="Genomic_DNA"/>
</dbReference>
<dbReference type="Pfam" id="PF13516">
    <property type="entry name" value="LRR_6"/>
    <property type="match status" value="1"/>
</dbReference>
<dbReference type="Pfam" id="PF25372">
    <property type="entry name" value="DUF7885"/>
    <property type="match status" value="1"/>
</dbReference>
<evidence type="ECO:0000313" key="3">
    <source>
        <dbReference type="EMBL" id="ETV88540.1"/>
    </source>
</evidence>
<dbReference type="GO" id="GO:0031146">
    <property type="term" value="P:SCF-dependent proteasomal ubiquitin-dependent protein catabolic process"/>
    <property type="evidence" value="ECO:0007669"/>
    <property type="project" value="TreeGrafter"/>
</dbReference>
<reference evidence="3" key="1">
    <citation type="submission" date="2013-12" db="EMBL/GenBank/DDBJ databases">
        <title>The Genome Sequence of Aphanomyces astaci APO3.</title>
        <authorList>
            <consortium name="The Broad Institute Genomics Platform"/>
            <person name="Russ C."/>
            <person name="Tyler B."/>
            <person name="van West P."/>
            <person name="Dieguez-Uribeondo J."/>
            <person name="Young S.K."/>
            <person name="Zeng Q."/>
            <person name="Gargeya S."/>
            <person name="Fitzgerald M."/>
            <person name="Abouelleil A."/>
            <person name="Alvarado L."/>
            <person name="Chapman S.B."/>
            <person name="Gainer-Dewar J."/>
            <person name="Goldberg J."/>
            <person name="Griggs A."/>
            <person name="Gujja S."/>
            <person name="Hansen M."/>
            <person name="Howarth C."/>
            <person name="Imamovic A."/>
            <person name="Ireland A."/>
            <person name="Larimer J."/>
            <person name="McCowan C."/>
            <person name="Murphy C."/>
            <person name="Pearson M."/>
            <person name="Poon T.W."/>
            <person name="Priest M."/>
            <person name="Roberts A."/>
            <person name="Saif S."/>
            <person name="Shea T."/>
            <person name="Sykes S."/>
            <person name="Wortman J."/>
            <person name="Nusbaum C."/>
            <person name="Birren B."/>
        </authorList>
    </citation>
    <scope>NUCLEOTIDE SEQUENCE [LARGE SCALE GENOMIC DNA]</scope>
    <source>
        <strain evidence="3">APO3</strain>
    </source>
</reference>
<protein>
    <recommendedName>
        <fullName evidence="2">F-box/LRR-repeat protein 15-like leucin rich repeat domain-containing protein</fullName>
    </recommendedName>
</protein>
<feature type="region of interest" description="Disordered" evidence="1">
    <location>
        <begin position="358"/>
        <end position="383"/>
    </location>
</feature>
<dbReference type="VEuPathDB" id="FungiDB:H257_00109"/>
<proteinExistence type="predicted"/>
<evidence type="ECO:0000256" key="1">
    <source>
        <dbReference type="SAM" id="MobiDB-lite"/>
    </source>
</evidence>
<dbReference type="Pfam" id="PF00612">
    <property type="entry name" value="IQ"/>
    <property type="match status" value="5"/>
</dbReference>
<dbReference type="SMART" id="SM00015">
    <property type="entry name" value="IQ"/>
    <property type="match status" value="12"/>
</dbReference>
<dbReference type="GeneID" id="20802105"/>
<dbReference type="SMART" id="SM00367">
    <property type="entry name" value="LRR_CC"/>
    <property type="match status" value="12"/>
</dbReference>
<dbReference type="SUPFAM" id="SSF52047">
    <property type="entry name" value="RNI-like"/>
    <property type="match status" value="2"/>
</dbReference>
<dbReference type="InterPro" id="IPR057207">
    <property type="entry name" value="FBXL15_LRR"/>
</dbReference>
<evidence type="ECO:0000259" key="2">
    <source>
        <dbReference type="Pfam" id="PF25372"/>
    </source>
</evidence>
<name>W4H919_APHAT</name>
<gene>
    <name evidence="3" type="ORF">H257_00109</name>
</gene>
<dbReference type="STRING" id="112090.W4H919"/>
<dbReference type="RefSeq" id="XP_009820940.1">
    <property type="nucleotide sequence ID" value="XM_009822638.1"/>
</dbReference>
<dbReference type="InterPro" id="IPR006553">
    <property type="entry name" value="Leu-rich_rpt_Cys-con_subtyp"/>
</dbReference>
<organism evidence="3">
    <name type="scientific">Aphanomyces astaci</name>
    <name type="common">Crayfish plague agent</name>
    <dbReference type="NCBI Taxonomy" id="112090"/>
    <lineage>
        <taxon>Eukaryota</taxon>
        <taxon>Sar</taxon>
        <taxon>Stramenopiles</taxon>
        <taxon>Oomycota</taxon>
        <taxon>Saprolegniomycetes</taxon>
        <taxon>Saprolegniales</taxon>
        <taxon>Verrucalvaceae</taxon>
        <taxon>Aphanomyces</taxon>
    </lineage>
</organism>
<accession>W4H919</accession>
<dbReference type="InterPro" id="IPR000048">
    <property type="entry name" value="IQ_motif_EF-hand-BS"/>
</dbReference>
<dbReference type="PROSITE" id="PS50096">
    <property type="entry name" value="IQ"/>
    <property type="match status" value="4"/>
</dbReference>
<sequence length="1308" mass="148621">MPTPAKAKRAKAAKGVNPKTLASWKERLVQLHQARKDYLFHLRETDLTIGAPVTLVEKVCRVVELAGGSIALKESPPLHLSYKDCLHKHPCTDLTLAGLEVNTWMPTLVARTVPPGIPIKPSVCTSLFLQHSNVNDGGMAHIVKLKFVQVLDISGCEVLTDASLHVIRRTLSQLSELRINDCRNFGSDALASTWSDCTRLRRLYAQNCPGVTDRVLHCVATTKRASEYSTQVLDIRRCRSITDSGVGDIATSKQEMALQFLGLGHCPHVKAMAFFAFGTSRSLSYVDTLDIAGLDIDETAISWLTQGCRTSLVKLNVAHCGKLNDFCLVLLGQCRKLTWLSLKGCALVSSMGLRNLLQPPPTTDEGAPSSSCRHSQHKEPDDGDSSLLTYLNLKNCVRIDDAGMAVLGQACLDLEGLNLRGVPRVTDIGLTTLAKRCTVLRSLKLSGCRNPAFYGRPDIGDDGLRALSKLCRHLTVLDLAGAPRVSSVGVAAIAATCPKLEKVTLTDTTIDDNAVLALAAQCPAIHTLHLTKCRFITDAAVEAIASGLFSLRTLSLAFNSTISNKSLVALAATKSPVESLDLSGDVLIDDAGMMALVAGCHRLRHVLVKGCDRLTEGCIRDCTANLPFCRPQPCPESQQLEPRSPPWISIYEHLVRQYTGACKLQASVRKWKQRDASLRVMARRKLRRSRRAAIKIQRCYRRHHQWQAFLHMLSLGRNLDAILHVQAVYRGNKSRVKSRAWKVLATSSATTIQRGVKHHLYRRHAHARDIQRLYRGHRGRLIGHEVVRMRRQTAGDQIVAWVRRCLARYEFHQRAKAISAHVRRIQRVYRSYARRGRLRRLVVAYIASATRIQSVMRMVLAKAKVARRRVLYHSRSLRIQTLYRGYKTRRWFRHYKAHVIGAAAQIQAWVRSRWCRIKYLWTRNCIIVAQRRFRTYISIRDMHILALQALHLRRWEASEIIQRVYRGHLGRRRATLFRKIRRAKYAKKGQNATEFFVRRRFLRRGAAITIQRWFRPIHQRMRMETIHGWRVRQANLCIQRYIKGWLARVLAGRAKARLVAASQDMQRVYRGHRGRQVARARWLARRRLLAAIYVQKFVRGFLARCYRRRFFVESTAAAIKMQKVYRGNQGRRIAAIERAKRTLASRDKYKASLRGKLDLKLDKRERKFLLQRQIALMEISHKNLKRRRVGYEKKMEDVRAHRAAVWARANEVVSETYALKRNLVGASENVFVTKIELDEDLARQASLTAQLTDVHVKLTAFKQMLQAKIADVRVMDPVEFWTIARSSGVFDFTSPNDRRDENDDVAAA</sequence>
<feature type="domain" description="F-box/LRR-repeat protein 15-like leucin rich repeat" evidence="2">
    <location>
        <begin position="460"/>
        <end position="619"/>
    </location>
</feature>
<dbReference type="Gene3D" id="3.80.10.10">
    <property type="entry name" value="Ribonuclease Inhibitor"/>
    <property type="match status" value="2"/>
</dbReference>
<dbReference type="PANTHER" id="PTHR13318:SF95">
    <property type="entry name" value="F-BOX PROTEIN YLR352W"/>
    <property type="match status" value="1"/>
</dbReference>